<feature type="transmembrane region" description="Helical" evidence="6">
    <location>
        <begin position="36"/>
        <end position="57"/>
    </location>
</feature>
<comment type="subcellular location">
    <subcellularLocation>
        <location evidence="1">Membrane</location>
        <topology evidence="1">Multi-pass membrane protein</topology>
    </subcellularLocation>
</comment>
<evidence type="ECO:0000256" key="3">
    <source>
        <dbReference type="ARBA" id="ARBA00022692"/>
    </source>
</evidence>
<dbReference type="Proteomes" id="UP000477311">
    <property type="component" value="Unassembled WGS sequence"/>
</dbReference>
<proteinExistence type="inferred from homology"/>
<dbReference type="PANTHER" id="PTHR32322">
    <property type="entry name" value="INNER MEMBRANE TRANSPORTER"/>
    <property type="match status" value="1"/>
</dbReference>
<feature type="transmembrane region" description="Helical" evidence="6">
    <location>
        <begin position="132"/>
        <end position="151"/>
    </location>
</feature>
<keyword evidence="4 6" id="KW-1133">Transmembrane helix</keyword>
<evidence type="ECO:0000259" key="7">
    <source>
        <dbReference type="Pfam" id="PF00892"/>
    </source>
</evidence>
<dbReference type="RefSeq" id="WP_165108129.1">
    <property type="nucleotide sequence ID" value="NZ_JAAKYA010000072.1"/>
</dbReference>
<dbReference type="GO" id="GO:0016020">
    <property type="term" value="C:membrane"/>
    <property type="evidence" value="ECO:0007669"/>
    <property type="project" value="UniProtKB-SubCell"/>
</dbReference>
<sequence length="316" mass="34821">MKTVDAHSLRLSLGLLLAVFLWGGNNAGVRFLVQHWPPVFTGSTRFLLAGLLLWAVLRRTRWLGPWEPVPRTLNAPLWWRGGFSLAAYIVVFNEALRHTSASHVALLLAASPVWALVWEGRRPSPGQAARSYAAAALALAGVAVLVAPQLGQTDWSWTGELLGLLASVLWTNYGRQCRWLGQHLQGAEVTAHSMWRAAVWLSPWALAEVCTRPVPLRPDLVGVQLYCVLAGGVAAFGLWTHALRHWETSRVLLFNNLIPLTTMLWAAWFLGEPVTLRFFVALALVLSGVWLGRQPRPAIETGAEDPNQGPRPIRGP</sequence>
<keyword evidence="9" id="KW-1185">Reference proteome</keyword>
<feature type="transmembrane region" description="Helical" evidence="6">
    <location>
        <begin position="274"/>
        <end position="292"/>
    </location>
</feature>
<dbReference type="AlphaFoldDB" id="A0A6M1RR61"/>
<reference evidence="8 9" key="1">
    <citation type="submission" date="2020-02" db="EMBL/GenBank/DDBJ databases">
        <title>Draft genome sequence of Limisphaera ngatamarikiensis NGM72.4T, a thermophilic Verrucomicrobia grouped in subdivision 3.</title>
        <authorList>
            <person name="Carere C.R."/>
            <person name="Steen J."/>
            <person name="Hugenholtz P."/>
            <person name="Stott M.B."/>
        </authorList>
    </citation>
    <scope>NUCLEOTIDE SEQUENCE [LARGE SCALE GENOMIC DNA]</scope>
    <source>
        <strain evidence="8 9">NGM72.4</strain>
    </source>
</reference>
<protein>
    <submittedName>
        <fullName evidence="8">DMT family transporter</fullName>
    </submittedName>
</protein>
<feature type="domain" description="EamA" evidence="7">
    <location>
        <begin position="158"/>
        <end position="291"/>
    </location>
</feature>
<evidence type="ECO:0000256" key="5">
    <source>
        <dbReference type="ARBA" id="ARBA00023136"/>
    </source>
</evidence>
<gene>
    <name evidence="8" type="ORF">G4L39_10750</name>
</gene>
<comment type="caution">
    <text evidence="8">The sequence shown here is derived from an EMBL/GenBank/DDBJ whole genome shotgun (WGS) entry which is preliminary data.</text>
</comment>
<feature type="domain" description="EamA" evidence="7">
    <location>
        <begin position="13"/>
        <end position="144"/>
    </location>
</feature>
<evidence type="ECO:0000256" key="1">
    <source>
        <dbReference type="ARBA" id="ARBA00004141"/>
    </source>
</evidence>
<feature type="transmembrane region" description="Helical" evidence="6">
    <location>
        <begin position="251"/>
        <end position="268"/>
    </location>
</feature>
<dbReference type="InterPro" id="IPR000620">
    <property type="entry name" value="EamA_dom"/>
</dbReference>
<name>A0A6M1RR61_9BACT</name>
<feature type="transmembrane region" description="Helical" evidence="6">
    <location>
        <begin position="221"/>
        <end position="239"/>
    </location>
</feature>
<accession>A0A6M1RR61</accession>
<dbReference type="InterPro" id="IPR050638">
    <property type="entry name" value="AA-Vitamin_Transporters"/>
</dbReference>
<dbReference type="Gene3D" id="1.10.3730.20">
    <property type="match status" value="1"/>
</dbReference>
<feature type="transmembrane region" description="Helical" evidence="6">
    <location>
        <begin position="102"/>
        <end position="120"/>
    </location>
</feature>
<feature type="transmembrane region" description="Helical" evidence="6">
    <location>
        <begin position="77"/>
        <end position="96"/>
    </location>
</feature>
<dbReference type="SUPFAM" id="SSF103481">
    <property type="entry name" value="Multidrug resistance efflux transporter EmrE"/>
    <property type="match status" value="2"/>
</dbReference>
<comment type="similarity">
    <text evidence="2">Belongs to the EamA transporter family.</text>
</comment>
<dbReference type="PANTHER" id="PTHR32322:SF2">
    <property type="entry name" value="EAMA DOMAIN-CONTAINING PROTEIN"/>
    <property type="match status" value="1"/>
</dbReference>
<evidence type="ECO:0000313" key="8">
    <source>
        <dbReference type="EMBL" id="NGO39867.1"/>
    </source>
</evidence>
<dbReference type="EMBL" id="JAAKYA010000072">
    <property type="protein sequence ID" value="NGO39867.1"/>
    <property type="molecule type" value="Genomic_DNA"/>
</dbReference>
<organism evidence="8 9">
    <name type="scientific">Limisphaera ngatamarikiensis</name>
    <dbReference type="NCBI Taxonomy" id="1324935"/>
    <lineage>
        <taxon>Bacteria</taxon>
        <taxon>Pseudomonadati</taxon>
        <taxon>Verrucomicrobiota</taxon>
        <taxon>Verrucomicrobiia</taxon>
        <taxon>Limisphaerales</taxon>
        <taxon>Limisphaeraceae</taxon>
        <taxon>Limisphaera</taxon>
    </lineage>
</organism>
<evidence type="ECO:0000256" key="2">
    <source>
        <dbReference type="ARBA" id="ARBA00007362"/>
    </source>
</evidence>
<dbReference type="InterPro" id="IPR037185">
    <property type="entry name" value="EmrE-like"/>
</dbReference>
<evidence type="ECO:0000256" key="6">
    <source>
        <dbReference type="SAM" id="Phobius"/>
    </source>
</evidence>
<keyword evidence="5 6" id="KW-0472">Membrane</keyword>
<evidence type="ECO:0000256" key="4">
    <source>
        <dbReference type="ARBA" id="ARBA00022989"/>
    </source>
</evidence>
<dbReference type="Pfam" id="PF00892">
    <property type="entry name" value="EamA"/>
    <property type="match status" value="2"/>
</dbReference>
<keyword evidence="3 6" id="KW-0812">Transmembrane</keyword>
<evidence type="ECO:0000313" key="9">
    <source>
        <dbReference type="Proteomes" id="UP000477311"/>
    </source>
</evidence>